<comment type="subcellular location">
    <subcellularLocation>
        <location evidence="1">Membrane</location>
        <topology evidence="1">Single-pass type I membrane protein</topology>
    </subcellularLocation>
</comment>
<keyword evidence="5" id="KW-0732">Signal</keyword>
<organism evidence="12 13">
    <name type="scientific">Coptotermes formosanus</name>
    <name type="common">Formosan subterranean termite</name>
    <dbReference type="NCBI Taxonomy" id="36987"/>
    <lineage>
        <taxon>Eukaryota</taxon>
        <taxon>Metazoa</taxon>
        <taxon>Ecdysozoa</taxon>
        <taxon>Arthropoda</taxon>
        <taxon>Hexapoda</taxon>
        <taxon>Insecta</taxon>
        <taxon>Pterygota</taxon>
        <taxon>Neoptera</taxon>
        <taxon>Polyneoptera</taxon>
        <taxon>Dictyoptera</taxon>
        <taxon>Blattodea</taxon>
        <taxon>Blattoidea</taxon>
        <taxon>Termitoidae</taxon>
        <taxon>Rhinotermitidae</taxon>
        <taxon>Coptotermes</taxon>
    </lineage>
</organism>
<keyword evidence="9" id="KW-0325">Glycoprotein</keyword>
<evidence type="ECO:0000256" key="2">
    <source>
        <dbReference type="ARBA" id="ARBA00007717"/>
    </source>
</evidence>
<evidence type="ECO:0000256" key="9">
    <source>
        <dbReference type="ARBA" id="ARBA00023180"/>
    </source>
</evidence>
<keyword evidence="4 10" id="KW-0812">Transmembrane</keyword>
<evidence type="ECO:0000256" key="1">
    <source>
        <dbReference type="ARBA" id="ARBA00004479"/>
    </source>
</evidence>
<evidence type="ECO:0000259" key="11">
    <source>
        <dbReference type="Pfam" id="PF18266"/>
    </source>
</evidence>
<dbReference type="OrthoDB" id="755951at2759"/>
<dbReference type="GO" id="GO:0007220">
    <property type="term" value="P:Notch receptor processing"/>
    <property type="evidence" value="ECO:0007669"/>
    <property type="project" value="TreeGrafter"/>
</dbReference>
<comment type="caution">
    <text evidence="12">The sequence shown here is derived from an EMBL/GenBank/DDBJ whole genome shotgun (WGS) entry which is preliminary data.</text>
</comment>
<keyword evidence="6" id="KW-0914">Notch signaling pathway</keyword>
<evidence type="ECO:0000256" key="10">
    <source>
        <dbReference type="SAM" id="Phobius"/>
    </source>
</evidence>
<proteinExistence type="inferred from homology"/>
<dbReference type="GO" id="GO:0005886">
    <property type="term" value="C:plasma membrane"/>
    <property type="evidence" value="ECO:0007669"/>
    <property type="project" value="TreeGrafter"/>
</dbReference>
<dbReference type="PANTHER" id="PTHR21092">
    <property type="entry name" value="NICASTRIN"/>
    <property type="match status" value="1"/>
</dbReference>
<keyword evidence="13" id="KW-1185">Reference proteome</keyword>
<sequence length="753" mass="84185">MAIIDQHLLHSHRSGNVGVIHCIETETDLDWLLDNATAEPYMAVIQPHMFTREVMLALKASGKVNGVVLINNRSAERPQYFSHEDTCPNRYSGLSNVEQTCNISKPWNPHGTGLMLIDWGFPIFHIEHEDTISKLYECYQKYNAHNKDEQLDRSLCALEMNSFMSAAVDSETCIRRSSTPTILNRIRYCDPLGGSNIWSTLYPRFKAEETNRTVVVVAARLDGTSMFDGLVPGAMSPVSGIVTLLMTAKILASIAQNASDVDVHHDNNVLFLLLNGEAYDYIGSSRVVWDMKNGMFPMKPSSSATQEPPPLYLHNIALFVELGQISTLGEKRANETTLYFHQHYPTSNNILNRYRMEKFVENMNRYGELVGLKFSVINDKSFPPASLQSFLAASSDISGMVLADHESQYLNTYYHSIMDDGQALNYSYQNGSKPSTDSIQKLVANLARTLAQTLYFYVDSTGLRDELDVPEPDTYAELVDELFHCYLDSMDCPVFRAATNKTNLQNKPASLYVGVNGWNSPITTLTGLTLALLVNQTVNRTEKNCHSDEYIWMSNSLDGSNSSGVCIKTTMNFSKAMSPAFYDIPDYDWSSGKYSTWTESIWREFTVRMFLKPSRSHETLTFSLGVVVLSLSFLIVYFANSRSDILFGSTLFKLEKNSKQPVYTSVKYWVRLLEEAGGGSYVRDGVAVSAGLHSDKAVQLGDTVFLPSHSQPQVYSTVSVECVKVQCQQQKRNILCPSLGSSDGLGAPKYSES</sequence>
<reference evidence="13" key="1">
    <citation type="submission" date="2020-01" db="EMBL/GenBank/DDBJ databases">
        <title>Draft genome sequence of the Termite Coptotermes fromosanus.</title>
        <authorList>
            <person name="Itakura S."/>
            <person name="Yosikawa Y."/>
            <person name="Umezawa K."/>
        </authorList>
    </citation>
    <scope>NUCLEOTIDE SEQUENCE [LARGE SCALE GENOMIC DNA]</scope>
</reference>
<evidence type="ECO:0000256" key="4">
    <source>
        <dbReference type="ARBA" id="ARBA00022692"/>
    </source>
</evidence>
<keyword evidence="7 10" id="KW-1133">Transmembrane helix</keyword>
<feature type="domain" description="Nicastrin small lobe" evidence="11">
    <location>
        <begin position="10"/>
        <end position="166"/>
    </location>
</feature>
<dbReference type="Gene3D" id="3.40.630.10">
    <property type="entry name" value="Zn peptidases"/>
    <property type="match status" value="1"/>
</dbReference>
<dbReference type="Pfam" id="PF18266">
    <property type="entry name" value="Ncstrn_small"/>
    <property type="match status" value="1"/>
</dbReference>
<dbReference type="InParanoid" id="A0A6L2Q1S1"/>
<accession>A0A6L2Q1S1</accession>
<evidence type="ECO:0000256" key="5">
    <source>
        <dbReference type="ARBA" id="ARBA00022729"/>
    </source>
</evidence>
<evidence type="ECO:0000256" key="7">
    <source>
        <dbReference type="ARBA" id="ARBA00022989"/>
    </source>
</evidence>
<gene>
    <name evidence="12" type="ORF">Cfor_09450</name>
</gene>
<dbReference type="GO" id="GO:0007219">
    <property type="term" value="P:Notch signaling pathway"/>
    <property type="evidence" value="ECO:0007669"/>
    <property type="project" value="UniProtKB-KW"/>
</dbReference>
<dbReference type="FunCoup" id="A0A6L2Q1S1">
    <property type="interactions" value="1709"/>
</dbReference>
<evidence type="ECO:0000256" key="3">
    <source>
        <dbReference type="ARBA" id="ARBA00015303"/>
    </source>
</evidence>
<dbReference type="Proteomes" id="UP000502823">
    <property type="component" value="Unassembled WGS sequence"/>
</dbReference>
<dbReference type="AlphaFoldDB" id="A0A6L2Q1S1"/>
<dbReference type="GO" id="GO:0016485">
    <property type="term" value="P:protein processing"/>
    <property type="evidence" value="ECO:0007669"/>
    <property type="project" value="InterPro"/>
</dbReference>
<dbReference type="Pfam" id="PF05450">
    <property type="entry name" value="Nicastrin"/>
    <property type="match status" value="1"/>
</dbReference>
<evidence type="ECO:0000313" key="12">
    <source>
        <dbReference type="EMBL" id="GFG36748.1"/>
    </source>
</evidence>
<keyword evidence="8 10" id="KW-0472">Membrane</keyword>
<protein>
    <recommendedName>
        <fullName evidence="3">Nicastrin</fullName>
    </recommendedName>
</protein>
<dbReference type="InterPro" id="IPR041084">
    <property type="entry name" value="Ncstrn_small"/>
</dbReference>
<dbReference type="SUPFAM" id="SSF53187">
    <property type="entry name" value="Zn-dependent exopeptidases"/>
    <property type="match status" value="1"/>
</dbReference>
<evidence type="ECO:0000313" key="13">
    <source>
        <dbReference type="Proteomes" id="UP000502823"/>
    </source>
</evidence>
<evidence type="ECO:0000256" key="6">
    <source>
        <dbReference type="ARBA" id="ARBA00022976"/>
    </source>
</evidence>
<dbReference type="EMBL" id="BLKM01000655">
    <property type="protein sequence ID" value="GFG36748.1"/>
    <property type="molecule type" value="Genomic_DNA"/>
</dbReference>
<comment type="similarity">
    <text evidence="2">Belongs to the nicastrin family.</text>
</comment>
<evidence type="ECO:0000256" key="8">
    <source>
        <dbReference type="ARBA" id="ARBA00023136"/>
    </source>
</evidence>
<dbReference type="PANTHER" id="PTHR21092:SF0">
    <property type="entry name" value="NICASTRIN"/>
    <property type="match status" value="1"/>
</dbReference>
<name>A0A6L2Q1S1_COPFO</name>
<dbReference type="InterPro" id="IPR008710">
    <property type="entry name" value="Nicastrin"/>
</dbReference>
<feature type="transmembrane region" description="Helical" evidence="10">
    <location>
        <begin position="620"/>
        <end position="639"/>
    </location>
</feature>